<dbReference type="EMBL" id="CP001804">
    <property type="protein sequence ID" value="ACY14129.1"/>
    <property type="molecule type" value="Genomic_DNA"/>
</dbReference>
<gene>
    <name evidence="2" type="ordered locus">Hoch_1578</name>
</gene>
<dbReference type="SUPFAM" id="SSF49879">
    <property type="entry name" value="SMAD/FHA domain"/>
    <property type="match status" value="1"/>
</dbReference>
<reference evidence="2 3" key="1">
    <citation type="journal article" date="2010" name="Stand. Genomic Sci.">
        <title>Complete genome sequence of Haliangium ochraceum type strain (SMP-2).</title>
        <authorList>
            <consortium name="US DOE Joint Genome Institute (JGI-PGF)"/>
            <person name="Ivanova N."/>
            <person name="Daum C."/>
            <person name="Lang E."/>
            <person name="Abt B."/>
            <person name="Kopitz M."/>
            <person name="Saunders E."/>
            <person name="Lapidus A."/>
            <person name="Lucas S."/>
            <person name="Glavina Del Rio T."/>
            <person name="Nolan M."/>
            <person name="Tice H."/>
            <person name="Copeland A."/>
            <person name="Cheng J.F."/>
            <person name="Chen F."/>
            <person name="Bruce D."/>
            <person name="Goodwin L."/>
            <person name="Pitluck S."/>
            <person name="Mavromatis K."/>
            <person name="Pati A."/>
            <person name="Mikhailova N."/>
            <person name="Chen A."/>
            <person name="Palaniappan K."/>
            <person name="Land M."/>
            <person name="Hauser L."/>
            <person name="Chang Y.J."/>
            <person name="Jeffries C.D."/>
            <person name="Detter J.C."/>
            <person name="Brettin T."/>
            <person name="Rohde M."/>
            <person name="Goker M."/>
            <person name="Bristow J."/>
            <person name="Markowitz V."/>
            <person name="Eisen J.A."/>
            <person name="Hugenholtz P."/>
            <person name="Kyrpides N.C."/>
            <person name="Klenk H.P."/>
        </authorList>
    </citation>
    <scope>NUCLEOTIDE SEQUENCE [LARGE SCALE GENOMIC DNA]</scope>
    <source>
        <strain evidence="3">DSM 14365 / CIP 107738 / JCM 11303 / AJ 13395 / SMP-2</strain>
    </source>
</reference>
<evidence type="ECO:0000313" key="3">
    <source>
        <dbReference type="Proteomes" id="UP000001880"/>
    </source>
</evidence>
<dbReference type="RefSeq" id="WP_012826738.1">
    <property type="nucleotide sequence ID" value="NC_013440.1"/>
</dbReference>
<dbReference type="SMART" id="SM00240">
    <property type="entry name" value="FHA"/>
    <property type="match status" value="1"/>
</dbReference>
<evidence type="ECO:0000313" key="2">
    <source>
        <dbReference type="EMBL" id="ACY14129.1"/>
    </source>
</evidence>
<dbReference type="Proteomes" id="UP000001880">
    <property type="component" value="Chromosome"/>
</dbReference>
<dbReference type="AlphaFoldDB" id="D0LVZ5"/>
<dbReference type="Gene3D" id="2.60.200.20">
    <property type="match status" value="1"/>
</dbReference>
<dbReference type="InterPro" id="IPR008984">
    <property type="entry name" value="SMAD_FHA_dom_sf"/>
</dbReference>
<proteinExistence type="predicted"/>
<organism evidence="2 3">
    <name type="scientific">Haliangium ochraceum (strain DSM 14365 / JCM 11303 / SMP-2)</name>
    <dbReference type="NCBI Taxonomy" id="502025"/>
    <lineage>
        <taxon>Bacteria</taxon>
        <taxon>Pseudomonadati</taxon>
        <taxon>Myxococcota</taxon>
        <taxon>Polyangia</taxon>
        <taxon>Haliangiales</taxon>
        <taxon>Kofleriaceae</taxon>
        <taxon>Haliangium</taxon>
    </lineage>
</organism>
<evidence type="ECO:0000259" key="1">
    <source>
        <dbReference type="PROSITE" id="PS50006"/>
    </source>
</evidence>
<dbReference type="PROSITE" id="PS50006">
    <property type="entry name" value="FHA_DOMAIN"/>
    <property type="match status" value="1"/>
</dbReference>
<dbReference type="CDD" id="cd00060">
    <property type="entry name" value="FHA"/>
    <property type="match status" value="1"/>
</dbReference>
<dbReference type="STRING" id="502025.Hoch_1578"/>
<dbReference type="KEGG" id="hoh:Hoch_1578"/>
<name>D0LVZ5_HALO1</name>
<keyword evidence="3" id="KW-1185">Reference proteome</keyword>
<dbReference type="OrthoDB" id="5478427at2"/>
<dbReference type="InterPro" id="IPR000253">
    <property type="entry name" value="FHA_dom"/>
</dbReference>
<dbReference type="Pfam" id="PF00498">
    <property type="entry name" value="FHA"/>
    <property type="match status" value="1"/>
</dbReference>
<dbReference type="HOGENOM" id="CLU_1494251_0_0_7"/>
<accession>D0LVZ5</accession>
<dbReference type="eggNOG" id="COG1716">
    <property type="taxonomic scope" value="Bacteria"/>
</dbReference>
<sequence>MTEPAATVSDLVADIRRGKRLTSCIFIDASAQLENLWRGHERSQAQDFVTGITSNFGDCEYLVGMGPSSRTITIGRSRRCDLQLRDPSIGKLYASLFFDRERGSFCLVDERSVNGTFVAGEQLVPGTPRALWDGCVVGIGLRVLVFVTASTMNQLALG</sequence>
<protein>
    <submittedName>
        <fullName evidence="2">FHA domain containing protein</fullName>
    </submittedName>
</protein>
<feature type="domain" description="FHA" evidence="1">
    <location>
        <begin position="72"/>
        <end position="123"/>
    </location>
</feature>